<gene>
    <name evidence="2" type="ORF">ILEXP_LOCUS30508</name>
</gene>
<comment type="caution">
    <text evidence="2">The sequence shown here is derived from an EMBL/GenBank/DDBJ whole genome shotgun (WGS) entry which is preliminary data.</text>
</comment>
<evidence type="ECO:0000313" key="2">
    <source>
        <dbReference type="EMBL" id="CAK9161689.1"/>
    </source>
</evidence>
<keyword evidence="1" id="KW-0812">Transmembrane</keyword>
<dbReference type="Proteomes" id="UP001642360">
    <property type="component" value="Unassembled WGS sequence"/>
</dbReference>
<protein>
    <submittedName>
        <fullName evidence="2">Uncharacterized protein</fullName>
    </submittedName>
</protein>
<name>A0ABC8SX49_9AQUA</name>
<dbReference type="EMBL" id="CAUOFW020003724">
    <property type="protein sequence ID" value="CAK9161689.1"/>
    <property type="molecule type" value="Genomic_DNA"/>
</dbReference>
<sequence length="82" mass="8978">MSGEAFADSPLPSSFPSIAVHSSTLATKLDETNYSLWVLKFYLISVLINFSVMSTTLFPVHQNSINMVQQKSSISHQTPAST</sequence>
<feature type="transmembrane region" description="Helical" evidence="1">
    <location>
        <begin position="41"/>
        <end position="60"/>
    </location>
</feature>
<keyword evidence="3" id="KW-1185">Reference proteome</keyword>
<keyword evidence="1" id="KW-0472">Membrane</keyword>
<dbReference type="AlphaFoldDB" id="A0ABC8SX49"/>
<evidence type="ECO:0000313" key="3">
    <source>
        <dbReference type="Proteomes" id="UP001642360"/>
    </source>
</evidence>
<proteinExistence type="predicted"/>
<accession>A0ABC8SX49</accession>
<keyword evidence="1" id="KW-1133">Transmembrane helix</keyword>
<organism evidence="2 3">
    <name type="scientific">Ilex paraguariensis</name>
    <name type="common">yerba mate</name>
    <dbReference type="NCBI Taxonomy" id="185542"/>
    <lineage>
        <taxon>Eukaryota</taxon>
        <taxon>Viridiplantae</taxon>
        <taxon>Streptophyta</taxon>
        <taxon>Embryophyta</taxon>
        <taxon>Tracheophyta</taxon>
        <taxon>Spermatophyta</taxon>
        <taxon>Magnoliopsida</taxon>
        <taxon>eudicotyledons</taxon>
        <taxon>Gunneridae</taxon>
        <taxon>Pentapetalae</taxon>
        <taxon>asterids</taxon>
        <taxon>campanulids</taxon>
        <taxon>Aquifoliales</taxon>
        <taxon>Aquifoliaceae</taxon>
        <taxon>Ilex</taxon>
    </lineage>
</organism>
<reference evidence="2 3" key="1">
    <citation type="submission" date="2024-02" db="EMBL/GenBank/DDBJ databases">
        <authorList>
            <person name="Vignale AGUSTIN F."/>
            <person name="Sosa J E."/>
            <person name="Modenutti C."/>
        </authorList>
    </citation>
    <scope>NUCLEOTIDE SEQUENCE [LARGE SCALE GENOMIC DNA]</scope>
</reference>
<evidence type="ECO:0000256" key="1">
    <source>
        <dbReference type="SAM" id="Phobius"/>
    </source>
</evidence>
<feature type="non-terminal residue" evidence="2">
    <location>
        <position position="82"/>
    </location>
</feature>